<dbReference type="OrthoDB" id="21513at2759"/>
<evidence type="ECO:0000256" key="1">
    <source>
        <dbReference type="PROSITE-ProRule" id="PRU00649"/>
    </source>
</evidence>
<reference evidence="6" key="1">
    <citation type="submission" date="2016-06" db="UniProtKB">
        <authorList>
            <consortium name="WormBaseParasite"/>
        </authorList>
    </citation>
    <scope>IDENTIFICATION</scope>
</reference>
<dbReference type="PANTHER" id="PTHR15141">
    <property type="entry name" value="TRANSCRIPTION ELONGATION FACTOR B POLYPEPTIDE 3"/>
    <property type="match status" value="1"/>
</dbReference>
<feature type="region of interest" description="Disordered" evidence="2">
    <location>
        <begin position="140"/>
        <end position="178"/>
    </location>
</feature>
<dbReference type="InterPro" id="IPR051870">
    <property type="entry name" value="Elongin-A_domain"/>
</dbReference>
<dbReference type="PANTHER" id="PTHR15141:SF76">
    <property type="entry name" value="TRANSCRIPTION ELONGATION FACTOR B POLYPEPTIDE 3"/>
    <property type="match status" value="1"/>
</dbReference>
<evidence type="ECO:0000259" key="3">
    <source>
        <dbReference type="PROSITE" id="PS51319"/>
    </source>
</evidence>
<evidence type="ECO:0000313" key="4">
    <source>
        <dbReference type="EMBL" id="VDP40409.1"/>
    </source>
</evidence>
<keyword evidence="1" id="KW-0539">Nucleus</keyword>
<protein>
    <submittedName>
        <fullName evidence="6">TFIIS N-terminal domain-containing protein</fullName>
    </submittedName>
</protein>
<dbReference type="Gene3D" id="1.20.930.10">
    <property type="entry name" value="Conserved domain common to transcription factors TFIIS, elongin A, CRSP70"/>
    <property type="match status" value="1"/>
</dbReference>
<proteinExistence type="predicted"/>
<name>A0A183J6I1_9BILA</name>
<comment type="subcellular location">
    <subcellularLocation>
        <location evidence="1">Nucleus</location>
    </subcellularLocation>
</comment>
<dbReference type="SUPFAM" id="SSF47676">
    <property type="entry name" value="Conserved domain common to transcription factors TFIIS, elongin A, CRSP70"/>
    <property type="match status" value="1"/>
</dbReference>
<dbReference type="PROSITE" id="PS51319">
    <property type="entry name" value="TFIIS_N"/>
    <property type="match status" value="1"/>
</dbReference>
<gene>
    <name evidence="4" type="ORF">SBAD_LOCUS11479</name>
</gene>
<organism evidence="6">
    <name type="scientific">Soboliphyme baturini</name>
    <dbReference type="NCBI Taxonomy" id="241478"/>
    <lineage>
        <taxon>Eukaryota</taxon>
        <taxon>Metazoa</taxon>
        <taxon>Ecdysozoa</taxon>
        <taxon>Nematoda</taxon>
        <taxon>Enoplea</taxon>
        <taxon>Dorylaimia</taxon>
        <taxon>Dioctophymatida</taxon>
        <taxon>Dioctophymatoidea</taxon>
        <taxon>Soboliphymatidae</taxon>
        <taxon>Soboliphyme</taxon>
    </lineage>
</organism>
<dbReference type="InterPro" id="IPR035441">
    <property type="entry name" value="TFIIS/LEDGF_dom_sf"/>
</dbReference>
<evidence type="ECO:0000256" key="2">
    <source>
        <dbReference type="SAM" id="MobiDB-lite"/>
    </source>
</evidence>
<dbReference type="InterPro" id="IPR017923">
    <property type="entry name" value="TFIIS_N"/>
</dbReference>
<accession>A0A183J6I1</accession>
<sequence length="336" mass="37551">MCASQMDLQRTVEVLKQQLLRGETDKVWLNNSDDAFNLDFQKRITLKKLEDLKISVHILLETKIGKLVNSFRHDDLLGPLAKRVVAKWKEDAYESARASGIVIEAAASAKLASSDVDTYVERELPSSECKETCDIAPATKRDKPKVDGKNLCLNDSQRNRRNNNVELKSNDRKPKLAKKSVSRAAAESAKFTSDCSSFENALLSADDVVVQRGQKKTVKPLKRSVDRVKQVEGKCDLSKDAAKTTHYPGFSALDVDLSKVLSKTVPDYHPVRHNVVELPTNSRKRAAGTVHYAYHISCAVSKWSLMSTLTLPFCTQPSTHVETRLHCDIFVTKIRA</sequence>
<reference evidence="4 5" key="2">
    <citation type="submission" date="2018-11" db="EMBL/GenBank/DDBJ databases">
        <authorList>
            <consortium name="Pathogen Informatics"/>
        </authorList>
    </citation>
    <scope>NUCLEOTIDE SEQUENCE [LARGE SCALE GENOMIC DNA]</scope>
</reference>
<dbReference type="Pfam" id="PF08711">
    <property type="entry name" value="Med26"/>
    <property type="match status" value="1"/>
</dbReference>
<evidence type="ECO:0000313" key="5">
    <source>
        <dbReference type="Proteomes" id="UP000270296"/>
    </source>
</evidence>
<feature type="domain" description="TFIIS N-terminal" evidence="3">
    <location>
        <begin position="23"/>
        <end position="95"/>
    </location>
</feature>
<evidence type="ECO:0000313" key="6">
    <source>
        <dbReference type="WBParaSite" id="SBAD_0001186501-mRNA-1"/>
    </source>
</evidence>
<dbReference type="EMBL" id="UZAM01015736">
    <property type="protein sequence ID" value="VDP40409.1"/>
    <property type="molecule type" value="Genomic_DNA"/>
</dbReference>
<dbReference type="WBParaSite" id="SBAD_0001186501-mRNA-1">
    <property type="protein sequence ID" value="SBAD_0001186501-mRNA-1"/>
    <property type="gene ID" value="SBAD_0001186501"/>
</dbReference>
<keyword evidence="5" id="KW-1185">Reference proteome</keyword>
<dbReference type="GO" id="GO:0005634">
    <property type="term" value="C:nucleus"/>
    <property type="evidence" value="ECO:0007669"/>
    <property type="project" value="UniProtKB-SubCell"/>
</dbReference>
<dbReference type="Proteomes" id="UP000270296">
    <property type="component" value="Unassembled WGS sequence"/>
</dbReference>
<dbReference type="AlphaFoldDB" id="A0A183J6I1"/>